<keyword evidence="2" id="KW-0808">Transferase</keyword>
<name>A0A0D5Y1R7_9PSED</name>
<protein>
    <submittedName>
        <fullName evidence="2">GNAT family acetyltransferase</fullName>
    </submittedName>
</protein>
<proteinExistence type="predicted"/>
<accession>A0A0D5Y1R7</accession>
<dbReference type="RefSeq" id="WP_045883766.1">
    <property type="nucleotide sequence ID" value="NZ_CP011110.1"/>
</dbReference>
<dbReference type="Pfam" id="PF00583">
    <property type="entry name" value="Acetyltransf_1"/>
    <property type="match status" value="1"/>
</dbReference>
<dbReference type="GO" id="GO:0016747">
    <property type="term" value="F:acyltransferase activity, transferring groups other than amino-acyl groups"/>
    <property type="evidence" value="ECO:0007669"/>
    <property type="project" value="InterPro"/>
</dbReference>
<sequence length="188" mass="20901">MTSTAIHSPAPAAFAPQQGEHWIDTLNDGSPVLIRPLRAEDRDREKAFIENLSPLTRHHRFLGEVKEVGDALLAQLMDVDGRRRVAYVALVHDNGTLREIGISRYAAIDTAPDTCEFAVTVADDWQHKGLDAVLMHHLIARAKDQGLRQMYSLDCPANHRMRQLAATLGFSRAIDPDDATQVRYAVAL</sequence>
<dbReference type="InterPro" id="IPR016181">
    <property type="entry name" value="Acyl_CoA_acyltransferase"/>
</dbReference>
<evidence type="ECO:0000313" key="3">
    <source>
        <dbReference type="Proteomes" id="UP000032748"/>
    </source>
</evidence>
<dbReference type="OrthoDB" id="9807426at2"/>
<dbReference type="Gene3D" id="3.40.630.30">
    <property type="match status" value="1"/>
</dbReference>
<evidence type="ECO:0000313" key="2">
    <source>
        <dbReference type="EMBL" id="AKA24990.1"/>
    </source>
</evidence>
<evidence type="ECO:0000259" key="1">
    <source>
        <dbReference type="PROSITE" id="PS51186"/>
    </source>
</evidence>
<reference evidence="2 3" key="1">
    <citation type="journal article" date="2015" name="Mol. Plant Microbe Interact.">
        <title>Comparative Genomic Analysis of Pseudomonas chlororaphis PCL1606 Reveals New Insight into Antifungal Compounds Involved in Biocontrol.</title>
        <authorList>
            <person name="Calderon C.E."/>
            <person name="Ramos C."/>
            <person name="de Vicente A."/>
            <person name="Cazorla F.M."/>
        </authorList>
    </citation>
    <scope>NUCLEOTIDE SEQUENCE [LARGE SCALE GENOMIC DNA]</scope>
    <source>
        <strain evidence="2 3">PCL1606</strain>
    </source>
</reference>
<dbReference type="KEGG" id="pcz:PCL1606_35390"/>
<dbReference type="AlphaFoldDB" id="A0A0D5Y1R7"/>
<dbReference type="SUPFAM" id="SSF55729">
    <property type="entry name" value="Acyl-CoA N-acyltransferases (Nat)"/>
    <property type="match status" value="1"/>
</dbReference>
<dbReference type="PROSITE" id="PS51186">
    <property type="entry name" value="GNAT"/>
    <property type="match status" value="1"/>
</dbReference>
<dbReference type="InterPro" id="IPR000182">
    <property type="entry name" value="GNAT_dom"/>
</dbReference>
<dbReference type="PATRIC" id="fig|587753.10.peg.3526"/>
<gene>
    <name evidence="2" type="ORF">PCL1606_35390</name>
</gene>
<dbReference type="Proteomes" id="UP000032748">
    <property type="component" value="Chromosome"/>
</dbReference>
<organism evidence="2 3">
    <name type="scientific">Pseudomonas chlororaphis</name>
    <dbReference type="NCBI Taxonomy" id="587753"/>
    <lineage>
        <taxon>Bacteria</taxon>
        <taxon>Pseudomonadati</taxon>
        <taxon>Pseudomonadota</taxon>
        <taxon>Gammaproteobacteria</taxon>
        <taxon>Pseudomonadales</taxon>
        <taxon>Pseudomonadaceae</taxon>
        <taxon>Pseudomonas</taxon>
    </lineage>
</organism>
<dbReference type="EMBL" id="CP011110">
    <property type="protein sequence ID" value="AKA24990.1"/>
    <property type="molecule type" value="Genomic_DNA"/>
</dbReference>
<feature type="domain" description="N-acetyltransferase" evidence="1">
    <location>
        <begin position="32"/>
        <end position="188"/>
    </location>
</feature>